<keyword evidence="1" id="KW-0812">Transmembrane</keyword>
<gene>
    <name evidence="2" type="primary">LOC108049626</name>
</gene>
<dbReference type="GeneID" id="108049626"/>
<evidence type="ECO:0000256" key="1">
    <source>
        <dbReference type="SAM" id="Phobius"/>
    </source>
</evidence>
<name>A0A6P4F7W8_DRORH</name>
<reference evidence="2" key="1">
    <citation type="submission" date="2025-08" db="UniProtKB">
        <authorList>
            <consortium name="RefSeq"/>
        </authorList>
    </citation>
    <scope>IDENTIFICATION</scope>
</reference>
<proteinExistence type="predicted"/>
<dbReference type="RefSeq" id="XP_016986367.1">
    <property type="nucleotide sequence ID" value="XM_017130878.1"/>
</dbReference>
<organism evidence="2">
    <name type="scientific">Drosophila rhopaloa</name>
    <name type="common">Fruit fly</name>
    <dbReference type="NCBI Taxonomy" id="1041015"/>
    <lineage>
        <taxon>Eukaryota</taxon>
        <taxon>Metazoa</taxon>
        <taxon>Ecdysozoa</taxon>
        <taxon>Arthropoda</taxon>
        <taxon>Hexapoda</taxon>
        <taxon>Insecta</taxon>
        <taxon>Pterygota</taxon>
        <taxon>Neoptera</taxon>
        <taxon>Endopterygota</taxon>
        <taxon>Diptera</taxon>
        <taxon>Brachycera</taxon>
        <taxon>Muscomorpha</taxon>
        <taxon>Ephydroidea</taxon>
        <taxon>Drosophilidae</taxon>
        <taxon>Drosophila</taxon>
        <taxon>Sophophora</taxon>
    </lineage>
</organism>
<keyword evidence="1" id="KW-1133">Transmembrane helix</keyword>
<keyword evidence="1" id="KW-0472">Membrane</keyword>
<evidence type="ECO:0000313" key="2">
    <source>
        <dbReference type="RefSeq" id="XP_016986367.1"/>
    </source>
</evidence>
<feature type="transmembrane region" description="Helical" evidence="1">
    <location>
        <begin position="54"/>
        <end position="73"/>
    </location>
</feature>
<sequence length="189" mass="20944">MTNSFKIVQGKDLSLKTRFRMTEDLEEFITLTPLTCVQQCNALLGARSTKPKSCIVFFTLFGAYCGVLVYRAYRAYASKQGGNGEKISEVIALEAKADDLNVEPGSSLVNELLEQAQPILLQPVELSSTDMRWRYCSQLPEPEFKLGSDGDDDEFEESSIILDENDHVTVSAATSTTKPKNLKPTTFSV</sequence>
<protein>
    <submittedName>
        <fullName evidence="2">Uncharacterized protein LOC108049626</fullName>
    </submittedName>
</protein>
<dbReference type="AlphaFoldDB" id="A0A6P4F7W8"/>
<dbReference type="OrthoDB" id="7858335at2759"/>
<dbReference type="RefSeq" id="XP_016986367.2">
    <property type="nucleotide sequence ID" value="XM_017130878.2"/>
</dbReference>
<accession>A0A6P4F7W8</accession>